<dbReference type="PANTHER" id="PTHR45708">
    <property type="entry name" value="ENDOCHITINASE"/>
    <property type="match status" value="1"/>
</dbReference>
<dbReference type="SUPFAM" id="SSF51445">
    <property type="entry name" value="(Trans)glycosidases"/>
    <property type="match status" value="1"/>
</dbReference>
<feature type="compositionally biased region" description="Pro residues" evidence="4">
    <location>
        <begin position="101"/>
        <end position="114"/>
    </location>
</feature>
<dbReference type="InterPro" id="IPR003610">
    <property type="entry name" value="CBM5/12"/>
</dbReference>
<feature type="signal peptide" evidence="5">
    <location>
        <begin position="1"/>
        <end position="27"/>
    </location>
</feature>
<evidence type="ECO:0000256" key="3">
    <source>
        <dbReference type="ARBA" id="ARBA00023295"/>
    </source>
</evidence>
<evidence type="ECO:0000313" key="8">
    <source>
        <dbReference type="Proteomes" id="UP001595823"/>
    </source>
</evidence>
<organism evidence="7 8">
    <name type="scientific">Salininema proteolyticum</name>
    <dbReference type="NCBI Taxonomy" id="1607685"/>
    <lineage>
        <taxon>Bacteria</taxon>
        <taxon>Bacillati</taxon>
        <taxon>Actinomycetota</taxon>
        <taxon>Actinomycetes</taxon>
        <taxon>Glycomycetales</taxon>
        <taxon>Glycomycetaceae</taxon>
        <taxon>Salininema</taxon>
    </lineage>
</organism>
<keyword evidence="5" id="KW-0732">Signal</keyword>
<dbReference type="SMART" id="SM00495">
    <property type="entry name" value="ChtBD3"/>
    <property type="match status" value="1"/>
</dbReference>
<dbReference type="InterPro" id="IPR050542">
    <property type="entry name" value="Glycosyl_Hydrlase18_Chitinase"/>
</dbReference>
<dbReference type="SUPFAM" id="SSF51055">
    <property type="entry name" value="Carbohydrate binding domain"/>
    <property type="match status" value="1"/>
</dbReference>
<dbReference type="EMBL" id="JBHSDK010000028">
    <property type="protein sequence ID" value="MFC4337187.1"/>
    <property type="molecule type" value="Genomic_DNA"/>
</dbReference>
<evidence type="ECO:0000256" key="1">
    <source>
        <dbReference type="ARBA" id="ARBA00022801"/>
    </source>
</evidence>
<feature type="domain" description="GH18" evidence="6">
    <location>
        <begin position="118"/>
        <end position="409"/>
    </location>
</feature>
<comment type="caution">
    <text evidence="7">The sequence shown here is derived from an EMBL/GenBank/DDBJ whole genome shotgun (WGS) entry which is preliminary data.</text>
</comment>
<dbReference type="RefSeq" id="WP_380623902.1">
    <property type="nucleotide sequence ID" value="NZ_JBHSDK010000028.1"/>
</dbReference>
<name>A0ABV8U3H0_9ACTN</name>
<dbReference type="GO" id="GO:0016787">
    <property type="term" value="F:hydrolase activity"/>
    <property type="evidence" value="ECO:0007669"/>
    <property type="project" value="UniProtKB-KW"/>
</dbReference>
<dbReference type="InterPro" id="IPR017853">
    <property type="entry name" value="GH"/>
</dbReference>
<sequence>MQTTKAKGLRGRRRLAVLATTMGLALAGAVAVPLMGASAQENTACTEPAWDAGAVYLGDDVVSHGDRAYRAKWWTRGEEPGTTGEWGVWEDLGACGGDPDPTSPDPTDTTPPDPSGDQEVVGYWHNWDEAGTGIRLSEVPQEYTMIHVAFAFEDPTRPGGISFDLEQDFIDQGYTEADFKQDIADLKAQGREVVISIGGANHTVEVDSEAKADNLARTTLELMDEYGFAGIDIDLEHGIHAQYMEMALRQIHQGSGGSFVYTMSPQTADFASPDKEYRKLATATKDILTLVHMQYYNSGTMFGCDGEIYAQETVDFLTALACIQIEDMGLDPTQVAFGLPSIPDSAPAGGYMDPNDIVKAIDCLETGANCGSFVPYQPYGEMGGAMTWSINWDLTNGYDWGTTLGARLN</sequence>
<keyword evidence="3" id="KW-0326">Glycosidase</keyword>
<feature type="region of interest" description="Disordered" evidence="4">
    <location>
        <begin position="92"/>
        <end position="116"/>
    </location>
</feature>
<dbReference type="Gene3D" id="3.20.20.80">
    <property type="entry name" value="Glycosidases"/>
    <property type="match status" value="1"/>
</dbReference>
<dbReference type="Gene3D" id="2.10.10.20">
    <property type="entry name" value="Carbohydrate-binding module superfamily 5/12"/>
    <property type="match status" value="1"/>
</dbReference>
<protein>
    <submittedName>
        <fullName evidence="7">Glycosyl hydrolase family 18 protein</fullName>
    </submittedName>
</protein>
<evidence type="ECO:0000313" key="7">
    <source>
        <dbReference type="EMBL" id="MFC4337187.1"/>
    </source>
</evidence>
<feature type="chain" id="PRO_5045534730" evidence="5">
    <location>
        <begin position="28"/>
        <end position="409"/>
    </location>
</feature>
<dbReference type="CDD" id="cd12215">
    <property type="entry name" value="ChiC_BD"/>
    <property type="match status" value="1"/>
</dbReference>
<evidence type="ECO:0000256" key="2">
    <source>
        <dbReference type="ARBA" id="ARBA00023277"/>
    </source>
</evidence>
<evidence type="ECO:0000256" key="4">
    <source>
        <dbReference type="SAM" id="MobiDB-lite"/>
    </source>
</evidence>
<dbReference type="InterPro" id="IPR011583">
    <property type="entry name" value="Chitinase_II/V-like_cat"/>
</dbReference>
<keyword evidence="8" id="KW-1185">Reference proteome</keyword>
<evidence type="ECO:0000256" key="5">
    <source>
        <dbReference type="SAM" id="SignalP"/>
    </source>
</evidence>
<gene>
    <name evidence="7" type="ORF">ACFPET_18455</name>
</gene>
<dbReference type="SMART" id="SM00636">
    <property type="entry name" value="Glyco_18"/>
    <property type="match status" value="1"/>
</dbReference>
<dbReference type="CDD" id="cd02871">
    <property type="entry name" value="GH18_chitinase_D-like"/>
    <property type="match status" value="1"/>
</dbReference>
<dbReference type="InterPro" id="IPR001223">
    <property type="entry name" value="Glyco_hydro18_cat"/>
</dbReference>
<proteinExistence type="predicted"/>
<dbReference type="PANTHER" id="PTHR45708:SF49">
    <property type="entry name" value="ENDOCHITINASE"/>
    <property type="match status" value="1"/>
</dbReference>
<dbReference type="Pfam" id="PF02839">
    <property type="entry name" value="CBM_5_12"/>
    <property type="match status" value="1"/>
</dbReference>
<keyword evidence="1 7" id="KW-0378">Hydrolase</keyword>
<dbReference type="InterPro" id="IPR036573">
    <property type="entry name" value="CBM_sf_5/12"/>
</dbReference>
<accession>A0ABV8U3H0</accession>
<dbReference type="PROSITE" id="PS51910">
    <property type="entry name" value="GH18_2"/>
    <property type="match status" value="1"/>
</dbReference>
<evidence type="ECO:0000259" key="6">
    <source>
        <dbReference type="PROSITE" id="PS51910"/>
    </source>
</evidence>
<reference evidence="8" key="1">
    <citation type="journal article" date="2019" name="Int. J. Syst. Evol. Microbiol.">
        <title>The Global Catalogue of Microorganisms (GCM) 10K type strain sequencing project: providing services to taxonomists for standard genome sequencing and annotation.</title>
        <authorList>
            <consortium name="The Broad Institute Genomics Platform"/>
            <consortium name="The Broad Institute Genome Sequencing Center for Infectious Disease"/>
            <person name="Wu L."/>
            <person name="Ma J."/>
        </authorList>
    </citation>
    <scope>NUCLEOTIDE SEQUENCE [LARGE SCALE GENOMIC DNA]</scope>
    <source>
        <strain evidence="8">IBRC-M 10908</strain>
    </source>
</reference>
<keyword evidence="2" id="KW-0119">Carbohydrate metabolism</keyword>
<dbReference type="Proteomes" id="UP001595823">
    <property type="component" value="Unassembled WGS sequence"/>
</dbReference>
<dbReference type="Pfam" id="PF00704">
    <property type="entry name" value="Glyco_hydro_18"/>
    <property type="match status" value="1"/>
</dbReference>